<dbReference type="EMBL" id="CAJJDM010000084">
    <property type="protein sequence ID" value="CAD8088432.1"/>
    <property type="molecule type" value="Genomic_DNA"/>
</dbReference>
<evidence type="ECO:0000313" key="1">
    <source>
        <dbReference type="EMBL" id="CAD8088432.1"/>
    </source>
</evidence>
<proteinExistence type="predicted"/>
<evidence type="ECO:0000313" key="2">
    <source>
        <dbReference type="Proteomes" id="UP000688137"/>
    </source>
</evidence>
<dbReference type="AlphaFoldDB" id="A0A8S1N8Q0"/>
<comment type="caution">
    <text evidence="1">The sequence shown here is derived from an EMBL/GenBank/DDBJ whole genome shotgun (WGS) entry which is preliminary data.</text>
</comment>
<dbReference type="Proteomes" id="UP000688137">
    <property type="component" value="Unassembled WGS sequence"/>
</dbReference>
<gene>
    <name evidence="1" type="ORF">PPRIM_AZ9-3.1.T0810035</name>
</gene>
<dbReference type="OMA" id="RIPKQIP"/>
<organism evidence="1 2">
    <name type="scientific">Paramecium primaurelia</name>
    <dbReference type="NCBI Taxonomy" id="5886"/>
    <lineage>
        <taxon>Eukaryota</taxon>
        <taxon>Sar</taxon>
        <taxon>Alveolata</taxon>
        <taxon>Ciliophora</taxon>
        <taxon>Intramacronucleata</taxon>
        <taxon>Oligohymenophorea</taxon>
        <taxon>Peniculida</taxon>
        <taxon>Parameciidae</taxon>
        <taxon>Paramecium</taxon>
    </lineage>
</organism>
<reference evidence="1" key="1">
    <citation type="submission" date="2021-01" db="EMBL/GenBank/DDBJ databases">
        <authorList>
            <consortium name="Genoscope - CEA"/>
            <person name="William W."/>
        </authorList>
    </citation>
    <scope>NUCLEOTIDE SEQUENCE</scope>
</reference>
<sequence length="171" mass="20414">MHNQLIERNAIETLLNVCYDEQPQYDDDYEQEIRQLLKRTIPVRPKKEDNEIQSRQNTISFRTPLRYQNEFRLKTEARSQIKQPKTQRIPKKIPQITLKQSIKPQAKSYRDINHKNQVPLKASIVSLQNSTGFSFLNASEYQNPVLVFQKKSLYLPRFVLRLKQQQLFNQK</sequence>
<name>A0A8S1N8Q0_PARPR</name>
<keyword evidence="2" id="KW-1185">Reference proteome</keyword>
<accession>A0A8S1N8Q0</accession>
<protein>
    <submittedName>
        <fullName evidence="1">Uncharacterized protein</fullName>
    </submittedName>
</protein>